<evidence type="ECO:0000313" key="14">
    <source>
        <dbReference type="EMBL" id="GGM60242.1"/>
    </source>
</evidence>
<dbReference type="InterPro" id="IPR043504">
    <property type="entry name" value="Peptidase_S1_PA_chymotrypsin"/>
</dbReference>
<dbReference type="PRINTS" id="PR00861">
    <property type="entry name" value="ALYTICPTASE"/>
</dbReference>
<evidence type="ECO:0000313" key="15">
    <source>
        <dbReference type="Proteomes" id="UP000637578"/>
    </source>
</evidence>
<feature type="domain" description="Peptidase S1" evidence="12">
    <location>
        <begin position="249"/>
        <end position="403"/>
    </location>
</feature>
<feature type="disulfide bond" evidence="9">
    <location>
        <begin position="326"/>
        <end position="336"/>
    </location>
</feature>
<dbReference type="AlphaFoldDB" id="A0A8J3C9E1"/>
<feature type="compositionally biased region" description="Polar residues" evidence="10">
    <location>
        <begin position="43"/>
        <end position="53"/>
    </location>
</feature>
<dbReference type="PROSITE" id="PS00135">
    <property type="entry name" value="TRYPSIN_SER"/>
    <property type="match status" value="1"/>
</dbReference>
<accession>A0A8J3C9E1</accession>
<dbReference type="InterPro" id="IPR001254">
    <property type="entry name" value="Trypsin_dom"/>
</dbReference>
<dbReference type="PROSITE" id="PS00134">
    <property type="entry name" value="TRYPSIN_HIS"/>
    <property type="match status" value="1"/>
</dbReference>
<dbReference type="InterPro" id="IPR009003">
    <property type="entry name" value="Peptidase_S1_PA"/>
</dbReference>
<dbReference type="SUPFAM" id="SSF50494">
    <property type="entry name" value="Trypsin-like serine proteases"/>
    <property type="match status" value="1"/>
</dbReference>
<dbReference type="PIRSF" id="PIRSF001134">
    <property type="entry name" value="Streptogrisin"/>
    <property type="match status" value="1"/>
</dbReference>
<comment type="caution">
    <text evidence="14">The sequence shown here is derived from an EMBL/GenBank/DDBJ whole genome shotgun (WGS) entry which is preliminary data.</text>
</comment>
<dbReference type="Proteomes" id="UP000637578">
    <property type="component" value="Unassembled WGS sequence"/>
</dbReference>
<feature type="signal peptide" evidence="11">
    <location>
        <begin position="1"/>
        <end position="27"/>
    </location>
</feature>
<feature type="domain" description="Peptidase S1A alpha-lytic prodomain" evidence="13">
    <location>
        <begin position="141"/>
        <end position="199"/>
    </location>
</feature>
<protein>
    <submittedName>
        <fullName evidence="14">Serine protease</fullName>
    </submittedName>
</protein>
<evidence type="ECO:0000256" key="11">
    <source>
        <dbReference type="SAM" id="SignalP"/>
    </source>
</evidence>
<dbReference type="CDD" id="cd21112">
    <property type="entry name" value="alphaLP-like"/>
    <property type="match status" value="1"/>
</dbReference>
<evidence type="ECO:0000259" key="12">
    <source>
        <dbReference type="Pfam" id="PF00089"/>
    </source>
</evidence>
<dbReference type="InterPro" id="IPR004236">
    <property type="entry name" value="Pept_S1_alpha_lytic"/>
</dbReference>
<name>A0A8J3C9E1_9PSEU</name>
<feature type="active site" description="Charge relay system" evidence="8">
    <location>
        <position position="286"/>
    </location>
</feature>
<gene>
    <name evidence="14" type="ORF">GCM10012275_34240</name>
</gene>
<dbReference type="InterPro" id="IPR033116">
    <property type="entry name" value="TRYPSIN_SER"/>
</dbReference>
<evidence type="ECO:0000256" key="8">
    <source>
        <dbReference type="PIRSR" id="PIRSR001134-1"/>
    </source>
</evidence>
<keyword evidence="4" id="KW-0378">Hydrolase</keyword>
<organism evidence="14 15">
    <name type="scientific">Longimycelium tulufanense</name>
    <dbReference type="NCBI Taxonomy" id="907463"/>
    <lineage>
        <taxon>Bacteria</taxon>
        <taxon>Bacillati</taxon>
        <taxon>Actinomycetota</taxon>
        <taxon>Actinomycetes</taxon>
        <taxon>Pseudonocardiales</taxon>
        <taxon>Pseudonocardiaceae</taxon>
        <taxon>Longimycelium</taxon>
    </lineage>
</organism>
<feature type="region of interest" description="Disordered" evidence="10">
    <location>
        <begin position="38"/>
        <end position="59"/>
    </location>
</feature>
<keyword evidence="5" id="KW-0720">Serine protease</keyword>
<reference evidence="14" key="1">
    <citation type="journal article" date="2014" name="Int. J. Syst. Evol. Microbiol.">
        <title>Complete genome sequence of Corynebacterium casei LMG S-19264T (=DSM 44701T), isolated from a smear-ripened cheese.</title>
        <authorList>
            <consortium name="US DOE Joint Genome Institute (JGI-PGF)"/>
            <person name="Walter F."/>
            <person name="Albersmeier A."/>
            <person name="Kalinowski J."/>
            <person name="Ruckert C."/>
        </authorList>
    </citation>
    <scope>NUCLEOTIDE SEQUENCE</scope>
    <source>
        <strain evidence="14">CGMCC 4.5737</strain>
    </source>
</reference>
<dbReference type="Pfam" id="PF02983">
    <property type="entry name" value="Pro_Al_protease"/>
    <property type="match status" value="1"/>
</dbReference>
<dbReference type="RefSeq" id="WP_189058824.1">
    <property type="nucleotide sequence ID" value="NZ_BMMK01000015.1"/>
</dbReference>
<dbReference type="GO" id="GO:0005576">
    <property type="term" value="C:extracellular region"/>
    <property type="evidence" value="ECO:0007669"/>
    <property type="project" value="InterPro"/>
</dbReference>
<evidence type="ECO:0000256" key="5">
    <source>
        <dbReference type="ARBA" id="ARBA00022825"/>
    </source>
</evidence>
<evidence type="ECO:0000259" key="13">
    <source>
        <dbReference type="Pfam" id="PF02983"/>
    </source>
</evidence>
<evidence type="ECO:0000256" key="10">
    <source>
        <dbReference type="SAM" id="MobiDB-lite"/>
    </source>
</evidence>
<evidence type="ECO:0000256" key="9">
    <source>
        <dbReference type="PIRSR" id="PIRSR001134-2"/>
    </source>
</evidence>
<proteinExistence type="inferred from homology"/>
<feature type="active site" description="Charge relay system" evidence="8">
    <location>
        <position position="257"/>
    </location>
</feature>
<dbReference type="Pfam" id="PF00089">
    <property type="entry name" value="Trypsin"/>
    <property type="match status" value="1"/>
</dbReference>
<dbReference type="Gene3D" id="2.40.10.10">
    <property type="entry name" value="Trypsin-like serine proteases"/>
    <property type="match status" value="2"/>
</dbReference>
<evidence type="ECO:0000256" key="7">
    <source>
        <dbReference type="ARBA" id="ARBA00023157"/>
    </source>
</evidence>
<dbReference type="GO" id="GO:0006508">
    <property type="term" value="P:proteolysis"/>
    <property type="evidence" value="ECO:0007669"/>
    <property type="project" value="UniProtKB-KW"/>
</dbReference>
<keyword evidence="7 9" id="KW-1015">Disulfide bond</keyword>
<evidence type="ECO:0000256" key="6">
    <source>
        <dbReference type="ARBA" id="ARBA00023145"/>
    </source>
</evidence>
<dbReference type="Gene3D" id="3.30.300.50">
    <property type="match status" value="2"/>
</dbReference>
<feature type="disulfide bond" evidence="9">
    <location>
        <begin position="363"/>
        <end position="390"/>
    </location>
</feature>
<comment type="similarity">
    <text evidence="1">Belongs to the peptidase S1 family.</text>
</comment>
<dbReference type="InterPro" id="IPR001316">
    <property type="entry name" value="Pept_S1A_streptogrisin"/>
</dbReference>
<dbReference type="InterPro" id="IPR018114">
    <property type="entry name" value="TRYPSIN_HIS"/>
</dbReference>
<reference evidence="14" key="2">
    <citation type="submission" date="2020-09" db="EMBL/GenBank/DDBJ databases">
        <authorList>
            <person name="Sun Q."/>
            <person name="Zhou Y."/>
        </authorList>
    </citation>
    <scope>NUCLEOTIDE SEQUENCE</scope>
    <source>
        <strain evidence="14">CGMCC 4.5737</strain>
    </source>
</reference>
<dbReference type="GO" id="GO:0004252">
    <property type="term" value="F:serine-type endopeptidase activity"/>
    <property type="evidence" value="ECO:0007669"/>
    <property type="project" value="InterPro"/>
</dbReference>
<keyword evidence="2 14" id="KW-0645">Protease</keyword>
<feature type="chain" id="PRO_5038985009" evidence="11">
    <location>
        <begin position="28"/>
        <end position="415"/>
    </location>
</feature>
<keyword evidence="15" id="KW-1185">Reference proteome</keyword>
<feature type="disulfide bond" evidence="9">
    <location>
        <begin position="237"/>
        <end position="258"/>
    </location>
</feature>
<evidence type="ECO:0000256" key="2">
    <source>
        <dbReference type="ARBA" id="ARBA00022670"/>
    </source>
</evidence>
<dbReference type="InterPro" id="IPR035070">
    <property type="entry name" value="Streptogrisin_prodomain"/>
</dbReference>
<keyword evidence="6" id="KW-0865">Zymogen</keyword>
<evidence type="ECO:0000256" key="4">
    <source>
        <dbReference type="ARBA" id="ARBA00022801"/>
    </source>
</evidence>
<evidence type="ECO:0000256" key="1">
    <source>
        <dbReference type="ARBA" id="ARBA00007664"/>
    </source>
</evidence>
<sequence length="415" mass="43147">MGRHRYNRKAVVPLAGTLAMLTGIAVAVAVPQWGNAEPAPVASGSSHQPSNAASRHRAQVPAEMLSALQRDLGLTSERARQRLDEEDRAGATVSTLRGTLGDAYAGAWFDAGRKRPVVAITKADLAGKVRSAGAEPKVVQHTMASLNTAKTKIDQWGPAEAPSAVTGWYVQPRTNSVVVEVNRARKDQATQRFLAKARASGTTVRIVETDHAPRPLSDVVGGNPFTFGAAGGQGGRCSIGFAATGRNGQRHFLTAGHCTETGGPAIGADGQEIGRISRSVFNRLGDFGLVDVTNRSSRLMPGVNHYDGRAIAVRGAQVAPVGSSVCRSGSTTGFFCGEIQAFNQTVNYGNGKVVSGLTRTSVCAEPGDSGGSFISGNQAQGMTSGGDGDCKRGGTTFFQPVGKALQTFGLTLATQ</sequence>
<keyword evidence="3 11" id="KW-0732">Signal</keyword>
<feature type="active site" description="Charge relay system" evidence="8">
    <location>
        <position position="369"/>
    </location>
</feature>
<dbReference type="EMBL" id="BMMK01000015">
    <property type="protein sequence ID" value="GGM60242.1"/>
    <property type="molecule type" value="Genomic_DNA"/>
</dbReference>
<evidence type="ECO:0000256" key="3">
    <source>
        <dbReference type="ARBA" id="ARBA00022729"/>
    </source>
</evidence>